<dbReference type="EMBL" id="FNCO01000001">
    <property type="protein sequence ID" value="SDG12022.1"/>
    <property type="molecule type" value="Genomic_DNA"/>
</dbReference>
<dbReference type="SUPFAM" id="SSF88946">
    <property type="entry name" value="Sigma2 domain of RNA polymerase sigma factors"/>
    <property type="match status" value="1"/>
</dbReference>
<name>A0A1G7RMS6_9PSED</name>
<dbReference type="Gene3D" id="1.10.1740.10">
    <property type="match status" value="1"/>
</dbReference>
<dbReference type="GO" id="GO:0003700">
    <property type="term" value="F:DNA-binding transcription factor activity"/>
    <property type="evidence" value="ECO:0007669"/>
    <property type="project" value="InterPro"/>
</dbReference>
<dbReference type="OrthoDB" id="6882361at2"/>
<gene>
    <name evidence="1" type="ORF">SAMN05216605_101196</name>
</gene>
<dbReference type="STRING" id="89065.SAMN05216605_101196"/>
<organism evidence="1 2">
    <name type="scientific">Pseudomonas abietaniphila</name>
    <dbReference type="NCBI Taxonomy" id="89065"/>
    <lineage>
        <taxon>Bacteria</taxon>
        <taxon>Pseudomonadati</taxon>
        <taxon>Pseudomonadota</taxon>
        <taxon>Gammaproteobacteria</taxon>
        <taxon>Pseudomonadales</taxon>
        <taxon>Pseudomonadaceae</taxon>
        <taxon>Pseudomonas</taxon>
    </lineage>
</organism>
<reference evidence="2" key="1">
    <citation type="submission" date="2016-10" db="EMBL/GenBank/DDBJ databases">
        <authorList>
            <person name="Varghese N."/>
            <person name="Submissions S."/>
        </authorList>
    </citation>
    <scope>NUCLEOTIDE SEQUENCE [LARGE SCALE GENOMIC DNA]</scope>
    <source>
        <strain evidence="2">ATCC 700689</strain>
    </source>
</reference>
<sequence length="132" mass="14412">MNDGNRNSGLCGIDWLSNEELGRLIANVVVQEKGASQQLFAAVAPLLMAFYEGQVQAGRARHEHLETLVQEAFMVVHQRSASFDCALSTRAWLIDIARCKLVDYLQSIGDEALVAVSAAVPFASEHVRSKAL</sequence>
<dbReference type="InterPro" id="IPR013325">
    <property type="entry name" value="RNA_pol_sigma_r2"/>
</dbReference>
<proteinExistence type="predicted"/>
<accession>A0A1G7RMS6</accession>
<evidence type="ECO:0000313" key="1">
    <source>
        <dbReference type="EMBL" id="SDG12022.1"/>
    </source>
</evidence>
<dbReference type="RefSeq" id="WP_074749536.1">
    <property type="nucleotide sequence ID" value="NZ_FNCO01000001.1"/>
</dbReference>
<protein>
    <submittedName>
        <fullName evidence="1">RNA polymerase sigma-70 factor, ECF subfamily</fullName>
    </submittedName>
</protein>
<evidence type="ECO:0000313" key="2">
    <source>
        <dbReference type="Proteomes" id="UP000182894"/>
    </source>
</evidence>
<keyword evidence="2" id="KW-1185">Reference proteome</keyword>
<dbReference type="AlphaFoldDB" id="A0A1G7RMS6"/>
<dbReference type="Proteomes" id="UP000182894">
    <property type="component" value="Unassembled WGS sequence"/>
</dbReference>
<dbReference type="GO" id="GO:0006352">
    <property type="term" value="P:DNA-templated transcription initiation"/>
    <property type="evidence" value="ECO:0007669"/>
    <property type="project" value="InterPro"/>
</dbReference>